<gene>
    <name evidence="2" type="ORF">IDH41_20120</name>
</gene>
<dbReference type="Proteomes" id="UP000632125">
    <property type="component" value="Unassembled WGS sequence"/>
</dbReference>
<feature type="transmembrane region" description="Helical" evidence="1">
    <location>
        <begin position="122"/>
        <end position="143"/>
    </location>
</feature>
<keyword evidence="1" id="KW-0812">Transmembrane</keyword>
<keyword evidence="1" id="KW-0472">Membrane</keyword>
<dbReference type="EMBL" id="JACXIY010000024">
    <property type="protein sequence ID" value="MBD2870894.1"/>
    <property type="molecule type" value="Genomic_DNA"/>
</dbReference>
<protein>
    <submittedName>
        <fullName evidence="2">Uncharacterized protein</fullName>
    </submittedName>
</protein>
<accession>A0A927CNN6</accession>
<organism evidence="2 3">
    <name type="scientific">Paenibacillus arenilitoris</name>
    <dbReference type="NCBI Taxonomy" id="2772299"/>
    <lineage>
        <taxon>Bacteria</taxon>
        <taxon>Bacillati</taxon>
        <taxon>Bacillota</taxon>
        <taxon>Bacilli</taxon>
        <taxon>Bacillales</taxon>
        <taxon>Paenibacillaceae</taxon>
        <taxon>Paenibacillus</taxon>
    </lineage>
</organism>
<reference evidence="2" key="1">
    <citation type="submission" date="2020-09" db="EMBL/GenBank/DDBJ databases">
        <title>A novel bacterium of genus Paenibacillus, isolated from South China Sea.</title>
        <authorList>
            <person name="Huang H."/>
            <person name="Mo K."/>
            <person name="Hu Y."/>
        </authorList>
    </citation>
    <scope>NUCLEOTIDE SEQUENCE</scope>
    <source>
        <strain evidence="2">IB182493</strain>
    </source>
</reference>
<dbReference type="RefSeq" id="WP_190864195.1">
    <property type="nucleotide sequence ID" value="NZ_JACXIY010000024.1"/>
</dbReference>
<comment type="caution">
    <text evidence="2">The sequence shown here is derived from an EMBL/GenBank/DDBJ whole genome shotgun (WGS) entry which is preliminary data.</text>
</comment>
<evidence type="ECO:0000313" key="3">
    <source>
        <dbReference type="Proteomes" id="UP000632125"/>
    </source>
</evidence>
<evidence type="ECO:0000313" key="2">
    <source>
        <dbReference type="EMBL" id="MBD2870894.1"/>
    </source>
</evidence>
<sequence>MENLLWSIALPGFGQILNRKYVKGLFFILLEFVVNVKSNFNEVILLSFHGDIQSAIEKTDYQWLLFYPCLYLFAAWDAYRDSGAGEGKRFSYLPFITAAYCVTVGLIYSTKVKVFGVLLGPVWLPMLGCLVGVLAGLCLRRVLLMMGQR</sequence>
<name>A0A927CNN6_9BACL</name>
<dbReference type="AlphaFoldDB" id="A0A927CNN6"/>
<keyword evidence="1" id="KW-1133">Transmembrane helix</keyword>
<feature type="transmembrane region" description="Helical" evidence="1">
    <location>
        <begin position="91"/>
        <end position="110"/>
    </location>
</feature>
<proteinExistence type="predicted"/>
<keyword evidence="3" id="KW-1185">Reference proteome</keyword>
<evidence type="ECO:0000256" key="1">
    <source>
        <dbReference type="SAM" id="Phobius"/>
    </source>
</evidence>